<reference evidence="1" key="1">
    <citation type="journal article" date="2018" name="Nat. Plants">
        <title>Whole-genome landscape of Medicago truncatula symbiotic genes.</title>
        <authorList>
            <person name="Pecrix Y."/>
            <person name="Gamas P."/>
            <person name="Carrere S."/>
        </authorList>
    </citation>
    <scope>NUCLEOTIDE SEQUENCE</scope>
    <source>
        <tissue evidence="1">Leaves</tissue>
    </source>
</reference>
<protein>
    <submittedName>
        <fullName evidence="1">Uncharacterized protein</fullName>
    </submittedName>
</protein>
<sequence length="73" mass="8599">MLGFAKISHNLPKCLLHHCLLYICGDQDKSQNFRTSSKQEKLRDKLRQDANQDQILMEYSQLKNKWNEDSSCL</sequence>
<name>A0A396IND4_MEDTR</name>
<accession>A0A396IND4</accession>
<proteinExistence type="predicted"/>
<comment type="caution">
    <text evidence="1">The sequence shown here is derived from an EMBL/GenBank/DDBJ whole genome shotgun (WGS) entry which is preliminary data.</text>
</comment>
<organism evidence="1">
    <name type="scientific">Medicago truncatula</name>
    <name type="common">Barrel medic</name>
    <name type="synonym">Medicago tribuloides</name>
    <dbReference type="NCBI Taxonomy" id="3880"/>
    <lineage>
        <taxon>Eukaryota</taxon>
        <taxon>Viridiplantae</taxon>
        <taxon>Streptophyta</taxon>
        <taxon>Embryophyta</taxon>
        <taxon>Tracheophyta</taxon>
        <taxon>Spermatophyta</taxon>
        <taxon>Magnoliopsida</taxon>
        <taxon>eudicotyledons</taxon>
        <taxon>Gunneridae</taxon>
        <taxon>Pentapetalae</taxon>
        <taxon>rosids</taxon>
        <taxon>fabids</taxon>
        <taxon>Fabales</taxon>
        <taxon>Fabaceae</taxon>
        <taxon>Papilionoideae</taxon>
        <taxon>50 kb inversion clade</taxon>
        <taxon>NPAAA clade</taxon>
        <taxon>Hologalegina</taxon>
        <taxon>IRL clade</taxon>
        <taxon>Trifolieae</taxon>
        <taxon>Medicago</taxon>
    </lineage>
</organism>
<dbReference type="Gramene" id="rna15391">
    <property type="protein sequence ID" value="RHN67226.1"/>
    <property type="gene ID" value="gene15391"/>
</dbReference>
<gene>
    <name evidence="1" type="ORF">MtrunA17_Chr3g0100441</name>
</gene>
<dbReference type="AlphaFoldDB" id="A0A396IND4"/>
<dbReference type="Proteomes" id="UP000265566">
    <property type="component" value="Chromosome 3"/>
</dbReference>
<evidence type="ECO:0000313" key="1">
    <source>
        <dbReference type="EMBL" id="RHN67226.1"/>
    </source>
</evidence>
<dbReference type="EMBL" id="PSQE01000003">
    <property type="protein sequence ID" value="RHN67226.1"/>
    <property type="molecule type" value="Genomic_DNA"/>
</dbReference>